<dbReference type="PANTHER" id="PTHR44688">
    <property type="entry name" value="DNA-BINDING TRANSCRIPTIONAL ACTIVATOR DEVR_DOSR"/>
    <property type="match status" value="1"/>
</dbReference>
<evidence type="ECO:0000256" key="2">
    <source>
        <dbReference type="ARBA" id="ARBA00023125"/>
    </source>
</evidence>
<evidence type="ECO:0000313" key="6">
    <source>
        <dbReference type="Proteomes" id="UP001597438"/>
    </source>
</evidence>
<keyword evidence="1" id="KW-0805">Transcription regulation</keyword>
<dbReference type="Pfam" id="PF00196">
    <property type="entry name" value="GerE"/>
    <property type="match status" value="1"/>
</dbReference>
<dbReference type="PANTHER" id="PTHR44688:SF16">
    <property type="entry name" value="DNA-BINDING TRANSCRIPTIONAL ACTIVATOR DEVR_DOSR"/>
    <property type="match status" value="1"/>
</dbReference>
<dbReference type="InterPro" id="IPR036388">
    <property type="entry name" value="WH-like_DNA-bd_sf"/>
</dbReference>
<organism evidence="5 6">
    <name type="scientific">Christiangramia antarctica</name>
    <dbReference type="NCBI Taxonomy" id="2058158"/>
    <lineage>
        <taxon>Bacteria</taxon>
        <taxon>Pseudomonadati</taxon>
        <taxon>Bacteroidota</taxon>
        <taxon>Flavobacteriia</taxon>
        <taxon>Flavobacteriales</taxon>
        <taxon>Flavobacteriaceae</taxon>
        <taxon>Christiangramia</taxon>
    </lineage>
</organism>
<evidence type="ECO:0000256" key="3">
    <source>
        <dbReference type="ARBA" id="ARBA00023163"/>
    </source>
</evidence>
<dbReference type="SUPFAM" id="SSF46894">
    <property type="entry name" value="C-terminal effector domain of the bipartite response regulators"/>
    <property type="match status" value="1"/>
</dbReference>
<dbReference type="PROSITE" id="PS50043">
    <property type="entry name" value="HTH_LUXR_2"/>
    <property type="match status" value="1"/>
</dbReference>
<proteinExistence type="predicted"/>
<accession>A0ABW5X2Q4</accession>
<keyword evidence="6" id="KW-1185">Reference proteome</keyword>
<dbReference type="EMBL" id="JBHUOJ010000009">
    <property type="protein sequence ID" value="MFD2832669.1"/>
    <property type="molecule type" value="Genomic_DNA"/>
</dbReference>
<evidence type="ECO:0000259" key="4">
    <source>
        <dbReference type="PROSITE" id="PS50043"/>
    </source>
</evidence>
<gene>
    <name evidence="5" type="ORF">ACFSYS_05165</name>
</gene>
<dbReference type="InterPro" id="IPR016032">
    <property type="entry name" value="Sig_transdc_resp-reg_C-effctor"/>
</dbReference>
<evidence type="ECO:0000256" key="1">
    <source>
        <dbReference type="ARBA" id="ARBA00023015"/>
    </source>
</evidence>
<dbReference type="SMART" id="SM00421">
    <property type="entry name" value="HTH_LUXR"/>
    <property type="match status" value="1"/>
</dbReference>
<dbReference type="PROSITE" id="PS00622">
    <property type="entry name" value="HTH_LUXR_1"/>
    <property type="match status" value="1"/>
</dbReference>
<feature type="domain" description="HTH luxR-type" evidence="4">
    <location>
        <begin position="153"/>
        <end position="218"/>
    </location>
</feature>
<name>A0ABW5X2Q4_9FLAO</name>
<keyword evidence="2" id="KW-0238">DNA-binding</keyword>
<dbReference type="InterPro" id="IPR000792">
    <property type="entry name" value="Tscrpt_reg_LuxR_C"/>
</dbReference>
<protein>
    <submittedName>
        <fullName evidence="5">Response regulator transcription factor</fullName>
    </submittedName>
</protein>
<sequence>MKFKSVADKISKLSPYAEMMPGILIIHKLKPFKPLYITSNGLTLGFFPEESKNPNEHLHERFFNNEDLLDLLLKLEKHLIKGDPKETFTFFQRVRIKEKLDWIWHIASTRIFMQSEEGIPTHIITISIPIDQMKHVPVKATRFLEESLFYNRNFEKFMELRPREKEVMIYVAKGLSSHEISDRLFISKETVNTHRKNIKQKLSISCNYEFTEYAQAFDLI</sequence>
<dbReference type="RefSeq" id="WP_251742013.1">
    <property type="nucleotide sequence ID" value="NZ_JBHUOJ010000009.1"/>
</dbReference>
<dbReference type="PRINTS" id="PR00038">
    <property type="entry name" value="HTHLUXR"/>
</dbReference>
<dbReference type="Gene3D" id="1.10.10.10">
    <property type="entry name" value="Winged helix-like DNA-binding domain superfamily/Winged helix DNA-binding domain"/>
    <property type="match status" value="1"/>
</dbReference>
<keyword evidence="3" id="KW-0804">Transcription</keyword>
<comment type="caution">
    <text evidence="5">The sequence shown here is derived from an EMBL/GenBank/DDBJ whole genome shotgun (WGS) entry which is preliminary data.</text>
</comment>
<evidence type="ECO:0000313" key="5">
    <source>
        <dbReference type="EMBL" id="MFD2832669.1"/>
    </source>
</evidence>
<reference evidence="6" key="1">
    <citation type="journal article" date="2019" name="Int. J. Syst. Evol. Microbiol.">
        <title>The Global Catalogue of Microorganisms (GCM) 10K type strain sequencing project: providing services to taxonomists for standard genome sequencing and annotation.</title>
        <authorList>
            <consortium name="The Broad Institute Genomics Platform"/>
            <consortium name="The Broad Institute Genome Sequencing Center for Infectious Disease"/>
            <person name="Wu L."/>
            <person name="Ma J."/>
        </authorList>
    </citation>
    <scope>NUCLEOTIDE SEQUENCE [LARGE SCALE GENOMIC DNA]</scope>
    <source>
        <strain evidence="6">KCTC 52925</strain>
    </source>
</reference>
<dbReference type="Proteomes" id="UP001597438">
    <property type="component" value="Unassembled WGS sequence"/>
</dbReference>
<dbReference type="CDD" id="cd06170">
    <property type="entry name" value="LuxR_C_like"/>
    <property type="match status" value="1"/>
</dbReference>